<comment type="catalytic activity">
    <reaction evidence="1">
        <text>6-phospho-D-glucono-1,5-lactone + H2O = 6-phospho-D-gluconate + H(+)</text>
        <dbReference type="Rhea" id="RHEA:12556"/>
        <dbReference type="ChEBI" id="CHEBI:15377"/>
        <dbReference type="ChEBI" id="CHEBI:15378"/>
        <dbReference type="ChEBI" id="CHEBI:57955"/>
        <dbReference type="ChEBI" id="CHEBI:58759"/>
        <dbReference type="EC" id="3.1.1.31"/>
    </reaction>
</comment>
<dbReference type="EMBL" id="QSAR01000004">
    <property type="protein sequence ID" value="RGW64919.1"/>
    <property type="molecule type" value="Genomic_DNA"/>
</dbReference>
<dbReference type="AlphaFoldDB" id="A0A2I1J3D1"/>
<dbReference type="EMBL" id="WDZP01000019">
    <property type="protein sequence ID" value="KAB6917261.1"/>
    <property type="molecule type" value="Genomic_DNA"/>
</dbReference>
<proteinExistence type="inferred from homology"/>
<dbReference type="InterPro" id="IPR005900">
    <property type="entry name" value="6-phosphogluconolactonase_DevB"/>
</dbReference>
<evidence type="ECO:0000259" key="7">
    <source>
        <dbReference type="Pfam" id="PF01182"/>
    </source>
</evidence>
<gene>
    <name evidence="12" type="ORF">DWV59_05145</name>
    <name evidence="11" type="ORF">GBI83_05190</name>
    <name evidence="10" type="ORF">GBI87_10355</name>
    <name evidence="8" type="ORF">GBJ98_08165</name>
    <name evidence="9" type="ORF">GBK06_08570</name>
</gene>
<dbReference type="UniPathway" id="UPA00115">
    <property type="reaction ID" value="UER00409"/>
</dbReference>
<dbReference type="Proteomes" id="UP000265775">
    <property type="component" value="Unassembled WGS sequence"/>
</dbReference>
<evidence type="ECO:0000256" key="2">
    <source>
        <dbReference type="ARBA" id="ARBA00002681"/>
    </source>
</evidence>
<evidence type="ECO:0000256" key="4">
    <source>
        <dbReference type="ARBA" id="ARBA00010662"/>
    </source>
</evidence>
<dbReference type="Proteomes" id="UP000467387">
    <property type="component" value="Unassembled WGS sequence"/>
</dbReference>
<evidence type="ECO:0000313" key="16">
    <source>
        <dbReference type="Proteomes" id="UP000481350"/>
    </source>
</evidence>
<dbReference type="EC" id="3.1.1.31" evidence="5"/>
<evidence type="ECO:0000256" key="6">
    <source>
        <dbReference type="ARBA" id="ARBA00020337"/>
    </source>
</evidence>
<dbReference type="GO" id="GO:0006098">
    <property type="term" value="P:pentose-phosphate shunt"/>
    <property type="evidence" value="ECO:0007669"/>
    <property type="project" value="UniProtKB-UniPathway"/>
</dbReference>
<name>A0A2I1J3D1_BIFLN</name>
<dbReference type="InterPro" id="IPR006148">
    <property type="entry name" value="Glc/Gal-6P_isomerase"/>
</dbReference>
<evidence type="ECO:0000313" key="15">
    <source>
        <dbReference type="Proteomes" id="UP000467387"/>
    </source>
</evidence>
<comment type="caution">
    <text evidence="8">The sequence shown here is derived from an EMBL/GenBank/DDBJ whole genome shotgun (WGS) entry which is preliminary data.</text>
</comment>
<comment type="similarity">
    <text evidence="4">Belongs to the glucosamine/galactosamine-6-phosphate isomerase family. 6-phosphogluconolactonase subfamily.</text>
</comment>
<dbReference type="InterPro" id="IPR037171">
    <property type="entry name" value="NagB/RpiA_transferase-like"/>
</dbReference>
<dbReference type="Proteomes" id="UP000481350">
    <property type="component" value="Unassembled WGS sequence"/>
</dbReference>
<reference evidence="12 13" key="1">
    <citation type="submission" date="2018-08" db="EMBL/GenBank/DDBJ databases">
        <title>A genome reference for cultivated species of the human gut microbiota.</title>
        <authorList>
            <person name="Zou Y."/>
            <person name="Xue W."/>
            <person name="Luo G."/>
        </authorList>
    </citation>
    <scope>NUCLEOTIDE SEQUENCE [LARGE SCALE GENOMIC DNA]</scope>
    <source>
        <strain evidence="12 13">AF11-12</strain>
    </source>
</reference>
<dbReference type="PANTHER" id="PTHR11054:SF0">
    <property type="entry name" value="6-PHOSPHOGLUCONOLACTONASE"/>
    <property type="match status" value="1"/>
</dbReference>
<evidence type="ECO:0000313" key="8">
    <source>
        <dbReference type="EMBL" id="KAB6912013.1"/>
    </source>
</evidence>
<dbReference type="SUPFAM" id="SSF100950">
    <property type="entry name" value="NagB/RpiA/CoA transferase-like"/>
    <property type="match status" value="1"/>
</dbReference>
<organism evidence="8 16">
    <name type="scientific">Bifidobacterium longum</name>
    <dbReference type="NCBI Taxonomy" id="216816"/>
    <lineage>
        <taxon>Bacteria</taxon>
        <taxon>Bacillati</taxon>
        <taxon>Actinomycetota</taxon>
        <taxon>Actinomycetes</taxon>
        <taxon>Bifidobacteriales</taxon>
        <taxon>Bifidobacteriaceae</taxon>
        <taxon>Bifidobacterium</taxon>
    </lineage>
</organism>
<dbReference type="EMBL" id="WDWL01000005">
    <property type="protein sequence ID" value="KAB7073390.1"/>
    <property type="molecule type" value="Genomic_DNA"/>
</dbReference>
<dbReference type="InterPro" id="IPR039104">
    <property type="entry name" value="6PGL"/>
</dbReference>
<evidence type="ECO:0000313" key="14">
    <source>
        <dbReference type="Proteomes" id="UP000432196"/>
    </source>
</evidence>
<dbReference type="Gene3D" id="3.40.50.1360">
    <property type="match status" value="1"/>
</dbReference>
<dbReference type="EMBL" id="WDZO01000019">
    <property type="protein sequence ID" value="KAB6912013.1"/>
    <property type="molecule type" value="Genomic_DNA"/>
</dbReference>
<dbReference type="CDD" id="cd01400">
    <property type="entry name" value="6PGL"/>
    <property type="match status" value="1"/>
</dbReference>
<reference evidence="14 15" key="2">
    <citation type="journal article" date="2019" name="Nat. Med.">
        <title>A library of human gut bacterial isolates paired with longitudinal multiomics data enables mechanistic microbiome research.</title>
        <authorList>
            <person name="Poyet M."/>
            <person name="Groussin M."/>
            <person name="Gibbons S.M."/>
            <person name="Avila-Pacheco J."/>
            <person name="Jiang X."/>
            <person name="Kearney S.M."/>
            <person name="Perrotta A.R."/>
            <person name="Berdy B."/>
            <person name="Zhao S."/>
            <person name="Lieberman T.D."/>
            <person name="Swanson P.K."/>
            <person name="Smith M."/>
            <person name="Roesemann S."/>
            <person name="Alexander J.E."/>
            <person name="Rich S.A."/>
            <person name="Livny J."/>
            <person name="Vlamakis H."/>
            <person name="Clish C."/>
            <person name="Bullock K."/>
            <person name="Deik A."/>
            <person name="Scott J."/>
            <person name="Pierce K.A."/>
            <person name="Xavier R.J."/>
            <person name="Alm E.J."/>
        </authorList>
    </citation>
    <scope>NUCLEOTIDE SEQUENCE [LARGE SCALE GENOMIC DNA]</scope>
    <source>
        <strain evidence="11 14">BIOML-A201</strain>
        <strain evidence="10 15">BIOML-A210</strain>
        <strain evidence="8 16">BIOML-A283</strain>
        <strain evidence="9 17">BIOML-A284</strain>
    </source>
</reference>
<evidence type="ECO:0000256" key="5">
    <source>
        <dbReference type="ARBA" id="ARBA00013198"/>
    </source>
</evidence>
<accession>A0A2I1J3D1</accession>
<feature type="domain" description="Glucosamine/galactosamine-6-phosphate isomerase" evidence="7">
    <location>
        <begin position="46"/>
        <end position="303"/>
    </location>
</feature>
<evidence type="ECO:0000256" key="3">
    <source>
        <dbReference type="ARBA" id="ARBA00004961"/>
    </source>
</evidence>
<evidence type="ECO:0000313" key="17">
    <source>
        <dbReference type="Proteomes" id="UP000491334"/>
    </source>
</evidence>
<dbReference type="Proteomes" id="UP000432196">
    <property type="component" value="Unassembled WGS sequence"/>
</dbReference>
<dbReference type="PANTHER" id="PTHR11054">
    <property type="entry name" value="6-PHOSPHOGLUCONOLACTONASE"/>
    <property type="match status" value="1"/>
</dbReference>
<dbReference type="Pfam" id="PF01182">
    <property type="entry name" value="Glucosamine_iso"/>
    <property type="match status" value="1"/>
</dbReference>
<comment type="function">
    <text evidence="2">Hydrolysis of 6-phosphogluconolactone to 6-phosphogluconate.</text>
</comment>
<dbReference type="EMBL" id="WDWU01000017">
    <property type="protein sequence ID" value="KAB7056201.1"/>
    <property type="molecule type" value="Genomic_DNA"/>
</dbReference>
<dbReference type="GO" id="GO:0005975">
    <property type="term" value="P:carbohydrate metabolic process"/>
    <property type="evidence" value="ECO:0007669"/>
    <property type="project" value="InterPro"/>
</dbReference>
<evidence type="ECO:0000313" key="10">
    <source>
        <dbReference type="EMBL" id="KAB7056201.1"/>
    </source>
</evidence>
<evidence type="ECO:0000313" key="9">
    <source>
        <dbReference type="EMBL" id="KAB6917261.1"/>
    </source>
</evidence>
<comment type="pathway">
    <text evidence="3">Carbohydrate degradation; pentose phosphate pathway; D-ribulose 5-phosphate from D-glucose 6-phosphate (oxidative stage): step 2/3.</text>
</comment>
<dbReference type="Proteomes" id="UP000491334">
    <property type="component" value="Unassembled WGS sequence"/>
</dbReference>
<evidence type="ECO:0000313" key="11">
    <source>
        <dbReference type="EMBL" id="KAB7073390.1"/>
    </source>
</evidence>
<sequence length="313" mass="34521">MARFPACHPYYALSTDNTIHIAKYDTYPIQGPYMATRKLIVYPNKDLMIQAGAQRFVLALLDLLAERLPDGTHRTRVDVALSGGSAAQPLGLVLSDPLADAIDWSRVHFWWSDERFVPAYDTDRNALEARRLLLDQLVADGKLPESNIHEMAADTRSADDIADVMDQADSDDASVRAAADATNDALLDDVASDYERELVNELGPEPVIDLMILGMGPDGHYASLFPGHDEVKVTDRLTVGVNHSPKMPPLRVSLTAPLIARSRHTWFFAAGAGKAESLAHVFEQPNNPDYPSSYANGVDEFIWFSTEETVTEL</sequence>
<evidence type="ECO:0000313" key="12">
    <source>
        <dbReference type="EMBL" id="RGW64919.1"/>
    </source>
</evidence>
<dbReference type="GO" id="GO:0017057">
    <property type="term" value="F:6-phosphogluconolactonase activity"/>
    <property type="evidence" value="ECO:0007669"/>
    <property type="project" value="UniProtKB-EC"/>
</dbReference>
<evidence type="ECO:0000256" key="1">
    <source>
        <dbReference type="ARBA" id="ARBA00000832"/>
    </source>
</evidence>
<evidence type="ECO:0000313" key="13">
    <source>
        <dbReference type="Proteomes" id="UP000265775"/>
    </source>
</evidence>
<protein>
    <recommendedName>
        <fullName evidence="6">6-phosphogluconolactonase</fullName>
        <ecNumber evidence="5">3.1.1.31</ecNumber>
    </recommendedName>
</protein>